<keyword evidence="4" id="KW-1185">Reference proteome</keyword>
<evidence type="ECO:0008006" key="5">
    <source>
        <dbReference type="Google" id="ProtNLM"/>
    </source>
</evidence>
<name>A0AAE3GTJ3_9CYAN</name>
<keyword evidence="2" id="KW-1133">Transmembrane helix</keyword>
<dbReference type="InterPro" id="IPR010004">
    <property type="entry name" value="Uncharacterised_Ycf66"/>
</dbReference>
<feature type="transmembrane region" description="Helical" evidence="2">
    <location>
        <begin position="33"/>
        <end position="49"/>
    </location>
</feature>
<feature type="region of interest" description="Disordered" evidence="1">
    <location>
        <begin position="167"/>
        <end position="201"/>
    </location>
</feature>
<feature type="region of interest" description="Disordered" evidence="1">
    <location>
        <begin position="217"/>
        <end position="256"/>
    </location>
</feature>
<dbReference type="Pfam" id="PF07444">
    <property type="entry name" value="Ycf66_N"/>
    <property type="match status" value="1"/>
</dbReference>
<evidence type="ECO:0000313" key="3">
    <source>
        <dbReference type="EMBL" id="MCP2730059.1"/>
    </source>
</evidence>
<evidence type="ECO:0000313" key="4">
    <source>
        <dbReference type="Proteomes" id="UP001204953"/>
    </source>
</evidence>
<proteinExistence type="predicted"/>
<keyword evidence="2" id="KW-0472">Membrane</keyword>
<feature type="region of interest" description="Disordered" evidence="1">
    <location>
        <begin position="338"/>
        <end position="564"/>
    </location>
</feature>
<accession>A0AAE3GTJ3</accession>
<sequence>MLPYILALIIGLGSLAFYMAAFFFPEVHRKNDFIWSGIGLFYALILWVCGERITGAVLLGQMASVSLLGWLGWQTLTMRLELTSPEKRTEISPEILEKIKNLSKWGFGQQLLQPITSLLGKKQVKTPPAPTVMTATVVQTPEAVEDSPQAQIPDWELGATEEAKTIEATEEAETLPSAGNWDRNWEAETVSSSPEEDDTGITPRDIIAAIAELEVAPSPTEDNLSTAAAETTEVTEPHQTQTASTDDNLATAGSSTEEFSEETWEAIAPQTPAAEAVAEKPEASLSPVKEKSSPIKQVSGLFKNFFSKKRSGETNQTPKTTELQTLPEQAIALSDEVSATDVTPAVTESPEPSASSELSWQTNIISEEVTPAESQTPEVTESAELSDPSEVSWQTTVISEEVTSVESQTPEVTESAELSDPSEVSWQTTVISEEVTSVESQTPEATESAEPHPIPEVSEETSVMAEEMTPVESKTPEVTESPEPPAPLGSPWDTIMTAEKVTEPTTELETPETKPAVEDTTPSESPKIIFRNRPNSKLIELLKTPTSSDSPESKEETTTPPEQV</sequence>
<reference evidence="3" key="1">
    <citation type="submission" date="2022-06" db="EMBL/GenBank/DDBJ databases">
        <title>New cyanobacteria of genus Symplocastrum in benthos of Lake Baikal.</title>
        <authorList>
            <person name="Sorokovikova E."/>
            <person name="Tikhonova I."/>
            <person name="Krasnopeev A."/>
            <person name="Evseev P."/>
            <person name="Gladkikh A."/>
            <person name="Belykh O."/>
        </authorList>
    </citation>
    <scope>NUCLEOTIDE SEQUENCE</scope>
    <source>
        <strain evidence="3">BBK-W-15</strain>
    </source>
</reference>
<feature type="transmembrane region" description="Helical" evidence="2">
    <location>
        <begin position="56"/>
        <end position="73"/>
    </location>
</feature>
<dbReference type="EMBL" id="JAMZMM010000165">
    <property type="protein sequence ID" value="MCP2730059.1"/>
    <property type="molecule type" value="Genomic_DNA"/>
</dbReference>
<gene>
    <name evidence="3" type="ORF">NJ959_16625</name>
</gene>
<keyword evidence="2" id="KW-0812">Transmembrane</keyword>
<protein>
    <recommendedName>
        <fullName evidence="5">Ycf66 family protein</fullName>
    </recommendedName>
</protein>
<feature type="compositionally biased region" description="Polar residues" evidence="1">
    <location>
        <begin position="237"/>
        <end position="248"/>
    </location>
</feature>
<evidence type="ECO:0000256" key="2">
    <source>
        <dbReference type="SAM" id="Phobius"/>
    </source>
</evidence>
<feature type="compositionally biased region" description="Low complexity" evidence="1">
    <location>
        <begin position="348"/>
        <end position="359"/>
    </location>
</feature>
<feature type="compositionally biased region" description="Polar residues" evidence="1">
    <location>
        <begin position="422"/>
        <end position="445"/>
    </location>
</feature>
<organism evidence="3 4">
    <name type="scientific">Limnofasciculus baicalensis BBK-W-15</name>
    <dbReference type="NCBI Taxonomy" id="2699891"/>
    <lineage>
        <taxon>Bacteria</taxon>
        <taxon>Bacillati</taxon>
        <taxon>Cyanobacteriota</taxon>
        <taxon>Cyanophyceae</taxon>
        <taxon>Coleofasciculales</taxon>
        <taxon>Coleofasciculaceae</taxon>
        <taxon>Limnofasciculus</taxon>
        <taxon>Limnofasciculus baicalensis</taxon>
    </lineage>
</organism>
<feature type="transmembrane region" description="Helical" evidence="2">
    <location>
        <begin position="5"/>
        <end position="27"/>
    </location>
</feature>
<evidence type="ECO:0000256" key="1">
    <source>
        <dbReference type="SAM" id="MobiDB-lite"/>
    </source>
</evidence>
<dbReference type="Proteomes" id="UP001204953">
    <property type="component" value="Unassembled WGS sequence"/>
</dbReference>
<dbReference type="RefSeq" id="WP_254012827.1">
    <property type="nucleotide sequence ID" value="NZ_JAMZMM010000165.1"/>
</dbReference>
<feature type="compositionally biased region" description="Polar residues" evidence="1">
    <location>
        <begin position="389"/>
        <end position="412"/>
    </location>
</feature>
<dbReference type="AlphaFoldDB" id="A0AAE3GTJ3"/>
<comment type="caution">
    <text evidence="3">The sequence shown here is derived from an EMBL/GenBank/DDBJ whole genome shotgun (WGS) entry which is preliminary data.</text>
</comment>